<sequence length="112" mass="12885">MFANTYLAMRVAYFNELDTYAESRGLNASNHRRGIFRPTYWQPYNNPSFSYGGYCLPKDTKQLLANYDDVPNNLINALWNLTVPVKTLSRMLLLPKRHVKVGGISFSESRFG</sequence>
<name>A0ABD5LW45_PROMI</name>
<dbReference type="AlphaFoldDB" id="A0ABD5LW45"/>
<dbReference type="InterPro" id="IPR008927">
    <property type="entry name" value="6-PGluconate_DH-like_C_sf"/>
</dbReference>
<protein>
    <recommendedName>
        <fullName evidence="2">UDP-glucose/GDP-mannose dehydrogenase dimerisation domain-containing protein</fullName>
    </recommendedName>
</protein>
<dbReference type="EMBL" id="JADQCH020000002">
    <property type="protein sequence ID" value="MEY2345590.1"/>
    <property type="molecule type" value="Genomic_DNA"/>
</dbReference>
<evidence type="ECO:0000256" key="1">
    <source>
        <dbReference type="ARBA" id="ARBA00023002"/>
    </source>
</evidence>
<evidence type="ECO:0000313" key="3">
    <source>
        <dbReference type="EMBL" id="MEY2345590.1"/>
    </source>
</evidence>
<dbReference type="GO" id="GO:0016491">
    <property type="term" value="F:oxidoreductase activity"/>
    <property type="evidence" value="ECO:0007669"/>
    <property type="project" value="UniProtKB-KW"/>
</dbReference>
<accession>A0ABD5LW45</accession>
<evidence type="ECO:0000259" key="2">
    <source>
        <dbReference type="Pfam" id="PF00984"/>
    </source>
</evidence>
<dbReference type="PANTHER" id="PTHR43750:SF2">
    <property type="entry name" value="UDP-GLUCOSE 6-DEHYDROGENASE"/>
    <property type="match status" value="1"/>
</dbReference>
<feature type="domain" description="UDP-glucose/GDP-mannose dehydrogenase dimerisation" evidence="2">
    <location>
        <begin position="2"/>
        <end position="77"/>
    </location>
</feature>
<dbReference type="SUPFAM" id="SSF48179">
    <property type="entry name" value="6-phosphogluconate dehydrogenase C-terminal domain-like"/>
    <property type="match status" value="1"/>
</dbReference>
<dbReference type="Pfam" id="PF00984">
    <property type="entry name" value="UDPG_MGDP_dh"/>
    <property type="match status" value="1"/>
</dbReference>
<dbReference type="Gene3D" id="1.20.5.100">
    <property type="entry name" value="Cytochrome c1, transmembrane anchor, C-terminal"/>
    <property type="match status" value="1"/>
</dbReference>
<dbReference type="Gene3D" id="3.40.50.720">
    <property type="entry name" value="NAD(P)-binding Rossmann-like Domain"/>
    <property type="match status" value="1"/>
</dbReference>
<dbReference type="InterPro" id="IPR014026">
    <property type="entry name" value="UDP-Glc/GDP-Man_DH_dimer"/>
</dbReference>
<dbReference type="PANTHER" id="PTHR43750">
    <property type="entry name" value="UDP-GLUCOSE 6-DEHYDROGENASE TUAD"/>
    <property type="match status" value="1"/>
</dbReference>
<reference evidence="3" key="1">
    <citation type="submission" date="2021-05" db="EMBL/GenBank/DDBJ databases">
        <title>First report of NDM-5 and VEB-6 producing Proteus mirabilis isolated from blood of a sepsis patient in Kolkata, India.</title>
        <authorList>
            <person name="Halder G."/>
            <person name="Chaudhuri B."/>
            <person name="Dutta S."/>
        </authorList>
    </citation>
    <scope>NUCLEOTIDE SEQUENCE [LARGE SCALE GENOMIC DNA]</scope>
    <source>
        <strain evidence="3">7049</strain>
    </source>
</reference>
<keyword evidence="1" id="KW-0560">Oxidoreductase</keyword>
<comment type="caution">
    <text evidence="3">The sequence shown here is derived from an EMBL/GenBank/DDBJ whole genome shotgun (WGS) entry which is preliminary data.</text>
</comment>
<organism evidence="3">
    <name type="scientific">Proteus mirabilis</name>
    <dbReference type="NCBI Taxonomy" id="584"/>
    <lineage>
        <taxon>Bacteria</taxon>
        <taxon>Pseudomonadati</taxon>
        <taxon>Pseudomonadota</taxon>
        <taxon>Gammaproteobacteria</taxon>
        <taxon>Enterobacterales</taxon>
        <taxon>Morganellaceae</taxon>
        <taxon>Proteus</taxon>
    </lineage>
</organism>
<proteinExistence type="predicted"/>
<gene>
    <name evidence="3" type="ORF">I3679_023310</name>
</gene>